<dbReference type="InterPro" id="IPR001611">
    <property type="entry name" value="Leu-rich_rpt"/>
</dbReference>
<evidence type="ECO:0000313" key="7">
    <source>
        <dbReference type="Proteomes" id="UP000323000"/>
    </source>
</evidence>
<dbReference type="Pfam" id="PF13855">
    <property type="entry name" value="LRR_8"/>
    <property type="match status" value="2"/>
</dbReference>
<dbReference type="AlphaFoldDB" id="A0A5C7HH05"/>
<proteinExistence type="inferred from homology"/>
<dbReference type="FunFam" id="3.80.10.10:FF:000405">
    <property type="entry name" value="Plant intracellular Ras-group-related LRR protein 4"/>
    <property type="match status" value="1"/>
</dbReference>
<evidence type="ECO:0000256" key="3">
    <source>
        <dbReference type="ARBA" id="ARBA00023786"/>
    </source>
</evidence>
<comment type="function">
    <text evidence="4">Leucine-rich repeat protein that likely mediates protein interactions, possibly in the context of signal transduction.</text>
</comment>
<dbReference type="InterPro" id="IPR003591">
    <property type="entry name" value="Leu-rich_rpt_typical-subtyp"/>
</dbReference>
<name>A0A5C7HH05_9ROSI</name>
<dbReference type="SUPFAM" id="SSF52058">
    <property type="entry name" value="L domain-like"/>
    <property type="match status" value="1"/>
</dbReference>
<evidence type="ECO:0000256" key="1">
    <source>
        <dbReference type="ARBA" id="ARBA00022614"/>
    </source>
</evidence>
<dbReference type="Proteomes" id="UP000323000">
    <property type="component" value="Chromosome 8"/>
</dbReference>
<dbReference type="Gene3D" id="3.80.10.10">
    <property type="entry name" value="Ribonuclease Inhibitor"/>
    <property type="match status" value="2"/>
</dbReference>
<evidence type="ECO:0000313" key="6">
    <source>
        <dbReference type="EMBL" id="TXG56214.1"/>
    </source>
</evidence>
<comment type="similarity">
    <text evidence="3">Belongs to the SHOC2 family.</text>
</comment>
<evidence type="ECO:0000256" key="2">
    <source>
        <dbReference type="ARBA" id="ARBA00022737"/>
    </source>
</evidence>
<dbReference type="SMART" id="SM00369">
    <property type="entry name" value="LRR_TYP"/>
    <property type="match status" value="7"/>
</dbReference>
<reference evidence="7" key="1">
    <citation type="journal article" date="2019" name="Gigascience">
        <title>De novo genome assembly of the endangered Acer yangbiense, a plant species with extremely small populations endemic to Yunnan Province, China.</title>
        <authorList>
            <person name="Yang J."/>
            <person name="Wariss H.M."/>
            <person name="Tao L."/>
            <person name="Zhang R."/>
            <person name="Yun Q."/>
            <person name="Hollingsworth P."/>
            <person name="Dao Z."/>
            <person name="Luo G."/>
            <person name="Guo H."/>
            <person name="Ma Y."/>
            <person name="Sun W."/>
        </authorList>
    </citation>
    <scope>NUCLEOTIDE SEQUENCE [LARGE SCALE GENOMIC DNA]</scope>
    <source>
        <strain evidence="7">cv. Malutang</strain>
    </source>
</reference>
<comment type="caution">
    <text evidence="6">The sequence shown here is derived from an EMBL/GenBank/DDBJ whole genome shotgun (WGS) entry which is preliminary data.</text>
</comment>
<dbReference type="Pfam" id="PF00560">
    <property type="entry name" value="LRR_1"/>
    <property type="match status" value="1"/>
</dbReference>
<dbReference type="EMBL" id="VAHF01000008">
    <property type="protein sequence ID" value="TXG56214.1"/>
    <property type="molecule type" value="Genomic_DNA"/>
</dbReference>
<dbReference type="InterPro" id="IPR050216">
    <property type="entry name" value="LRR_domain-containing"/>
</dbReference>
<feature type="compositionally biased region" description="Polar residues" evidence="5">
    <location>
        <begin position="447"/>
        <end position="459"/>
    </location>
</feature>
<gene>
    <name evidence="6" type="ORF">EZV62_017527</name>
</gene>
<keyword evidence="2" id="KW-0677">Repeat</keyword>
<accession>A0A5C7HH05</accession>
<dbReference type="GO" id="GO:0005737">
    <property type="term" value="C:cytoplasm"/>
    <property type="evidence" value="ECO:0007669"/>
    <property type="project" value="TreeGrafter"/>
</dbReference>
<evidence type="ECO:0000256" key="4">
    <source>
        <dbReference type="ARBA" id="ARBA00037519"/>
    </source>
</evidence>
<dbReference type="SMART" id="SM00364">
    <property type="entry name" value="LRR_BAC"/>
    <property type="match status" value="7"/>
</dbReference>
<organism evidence="6 7">
    <name type="scientific">Acer yangbiense</name>
    <dbReference type="NCBI Taxonomy" id="1000413"/>
    <lineage>
        <taxon>Eukaryota</taxon>
        <taxon>Viridiplantae</taxon>
        <taxon>Streptophyta</taxon>
        <taxon>Embryophyta</taxon>
        <taxon>Tracheophyta</taxon>
        <taxon>Spermatophyta</taxon>
        <taxon>Magnoliopsida</taxon>
        <taxon>eudicotyledons</taxon>
        <taxon>Gunneridae</taxon>
        <taxon>Pentapetalae</taxon>
        <taxon>rosids</taxon>
        <taxon>malvids</taxon>
        <taxon>Sapindales</taxon>
        <taxon>Sapindaceae</taxon>
        <taxon>Hippocastanoideae</taxon>
        <taxon>Acereae</taxon>
        <taxon>Acer</taxon>
    </lineage>
</organism>
<dbReference type="PANTHER" id="PTHR48051">
    <property type="match status" value="1"/>
</dbReference>
<dbReference type="InterPro" id="IPR032675">
    <property type="entry name" value="LRR_dom_sf"/>
</dbReference>
<dbReference type="OrthoDB" id="1668230at2759"/>
<keyword evidence="7" id="KW-1185">Reference proteome</keyword>
<protein>
    <recommendedName>
        <fullName evidence="8">Plant intracellular Ras-group-related LRR protein 3</fullName>
    </recommendedName>
</protein>
<sequence length="459" mass="50590">MNPNPEKFPLLSFVLSRLNADTSAPLPSQNYDNLTTTFPHLVDAKVIASLIEALPVEIAQTHFLLSSLGPRPDPETVASARSKISQIQETSPDVEMCRAVVRLDEMHEEYAMKLGEAEEVLGRVYGSAVAALEDVNEEVVKILREAESGDCVVERVELVDRQLRFLPEAFGKLQGLVSINLSQNQLEFIPDSIAGLRKLEELNVSSNLLRSLPDSIGLLLNLKILNVSGNKLKALPESIAGCSSLVELDASFNNLVSLPTNFGYALLNLQRLSIQLNKIHLLPSSVCEMTSLRYLDVHFNELHGLPQAIGRLTNLEVLNLSSNFSDLTELPETIGDLIKLRELDVSNNQIRALPDTFFRLENLTKLNLDQNPLVIPPMDVVNKGLEAVEEFMKKRWLDIVAEEQQKSMLEANKQQQGGWLAWGSSLLTDFVSGVSQSVGGHAGGGKTSTSTESYLDQQL</sequence>
<dbReference type="PANTHER" id="PTHR48051:SF54">
    <property type="entry name" value="LEUCINE-RICH REPEAT-CONTAINING PROTEIN"/>
    <property type="match status" value="1"/>
</dbReference>
<dbReference type="PROSITE" id="PS51450">
    <property type="entry name" value="LRR"/>
    <property type="match status" value="2"/>
</dbReference>
<feature type="region of interest" description="Disordered" evidence="5">
    <location>
        <begin position="438"/>
        <end position="459"/>
    </location>
</feature>
<evidence type="ECO:0000256" key="5">
    <source>
        <dbReference type="SAM" id="MobiDB-lite"/>
    </source>
</evidence>
<evidence type="ECO:0008006" key="8">
    <source>
        <dbReference type="Google" id="ProtNLM"/>
    </source>
</evidence>
<keyword evidence="1" id="KW-0433">Leucine-rich repeat</keyword>